<protein>
    <recommendedName>
        <fullName evidence="4">HTH luxR-type domain-containing protein</fullName>
    </recommendedName>
</protein>
<accession>A0A0R1HAK6</accession>
<dbReference type="STRING" id="1423726.FC07_GL001707"/>
<dbReference type="SMART" id="SM00421">
    <property type="entry name" value="HTH_LUXR"/>
    <property type="match status" value="1"/>
</dbReference>
<name>A0A0R1HAK6_9LACO</name>
<feature type="domain" description="HTH luxR-type" evidence="4">
    <location>
        <begin position="160"/>
        <end position="223"/>
    </location>
</feature>
<evidence type="ECO:0000256" key="1">
    <source>
        <dbReference type="ARBA" id="ARBA00023015"/>
    </source>
</evidence>
<dbReference type="Gene3D" id="3.30.450.40">
    <property type="match status" value="1"/>
</dbReference>
<dbReference type="InterPro" id="IPR036388">
    <property type="entry name" value="WH-like_DNA-bd_sf"/>
</dbReference>
<keyword evidence="6" id="KW-1185">Reference proteome</keyword>
<dbReference type="InterPro" id="IPR016032">
    <property type="entry name" value="Sig_transdc_resp-reg_C-effctor"/>
</dbReference>
<dbReference type="PROSITE" id="PS50043">
    <property type="entry name" value="HTH_LUXR_2"/>
    <property type="match status" value="1"/>
</dbReference>
<dbReference type="PATRIC" id="fig|1423726.3.peg.1767"/>
<evidence type="ECO:0000256" key="3">
    <source>
        <dbReference type="ARBA" id="ARBA00023163"/>
    </source>
</evidence>
<proteinExistence type="predicted"/>
<dbReference type="PANTHER" id="PTHR44688:SF16">
    <property type="entry name" value="DNA-BINDING TRANSCRIPTIONAL ACTIVATOR DEVR_DOSR"/>
    <property type="match status" value="1"/>
</dbReference>
<dbReference type="GO" id="GO:0003677">
    <property type="term" value="F:DNA binding"/>
    <property type="evidence" value="ECO:0007669"/>
    <property type="project" value="UniProtKB-KW"/>
</dbReference>
<dbReference type="SUPFAM" id="SSF55781">
    <property type="entry name" value="GAF domain-like"/>
    <property type="match status" value="1"/>
</dbReference>
<dbReference type="PRINTS" id="PR00038">
    <property type="entry name" value="HTHLUXR"/>
</dbReference>
<dbReference type="InterPro" id="IPR029016">
    <property type="entry name" value="GAF-like_dom_sf"/>
</dbReference>
<keyword evidence="2" id="KW-0238">DNA-binding</keyword>
<dbReference type="Pfam" id="PF01590">
    <property type="entry name" value="GAF"/>
    <property type="match status" value="1"/>
</dbReference>
<dbReference type="SUPFAM" id="SSF46894">
    <property type="entry name" value="C-terminal effector domain of the bipartite response regulators"/>
    <property type="match status" value="1"/>
</dbReference>
<dbReference type="InterPro" id="IPR003018">
    <property type="entry name" value="GAF"/>
</dbReference>
<evidence type="ECO:0000313" key="6">
    <source>
        <dbReference type="Proteomes" id="UP000051461"/>
    </source>
</evidence>
<keyword evidence="1" id="KW-0805">Transcription regulation</keyword>
<sequence>MRTTLMQSLTYLIDFDSASFYLAGSGNQKLSAPILYHLDPAFGEKYLSVYDELDYSEGLMFTGRSMTYRESDIMSDQDRQATPYYQIFYRAYHLHYSLHLSITYENHFLGILSLFRQSGRPDFTQRDLETLGLLTNHLEARLTQDRQKQVQATDKLTVTAATQKFQLTNRQQLILQKLLAGLDNATICEQLYITNNTLKKHILNIYRKLQINSRIQLFTMIEN</sequence>
<reference evidence="5 6" key="1">
    <citation type="journal article" date="2015" name="Genome Announc.">
        <title>Expanding the biotechnology potential of lactobacilli through comparative genomics of 213 strains and associated genera.</title>
        <authorList>
            <person name="Sun Z."/>
            <person name="Harris H.M."/>
            <person name="McCann A."/>
            <person name="Guo C."/>
            <person name="Argimon S."/>
            <person name="Zhang W."/>
            <person name="Yang X."/>
            <person name="Jeffery I.B."/>
            <person name="Cooney J.C."/>
            <person name="Kagawa T.F."/>
            <person name="Liu W."/>
            <person name="Song Y."/>
            <person name="Salvetti E."/>
            <person name="Wrobel A."/>
            <person name="Rasinkangas P."/>
            <person name="Parkhill J."/>
            <person name="Rea M.C."/>
            <person name="O'Sullivan O."/>
            <person name="Ritari J."/>
            <person name="Douillard F.P."/>
            <person name="Paul Ross R."/>
            <person name="Yang R."/>
            <person name="Briner A.E."/>
            <person name="Felis G.E."/>
            <person name="de Vos W.M."/>
            <person name="Barrangou R."/>
            <person name="Klaenhammer T.R."/>
            <person name="Caufield P.W."/>
            <person name="Cui Y."/>
            <person name="Zhang H."/>
            <person name="O'Toole P.W."/>
        </authorList>
    </citation>
    <scope>NUCLEOTIDE SEQUENCE [LARGE SCALE GENOMIC DNA]</scope>
    <source>
        <strain evidence="5 6">DSM 20003</strain>
    </source>
</reference>
<dbReference type="Pfam" id="PF00196">
    <property type="entry name" value="GerE"/>
    <property type="match status" value="1"/>
</dbReference>
<dbReference type="CDD" id="cd06170">
    <property type="entry name" value="LuxR_C_like"/>
    <property type="match status" value="1"/>
</dbReference>
<comment type="caution">
    <text evidence="5">The sequence shown here is derived from an EMBL/GenBank/DDBJ whole genome shotgun (WGS) entry which is preliminary data.</text>
</comment>
<dbReference type="Proteomes" id="UP000051461">
    <property type="component" value="Unassembled WGS sequence"/>
</dbReference>
<organism evidence="5 6">
    <name type="scientific">Loigolactobacillus bifermentans DSM 20003</name>
    <dbReference type="NCBI Taxonomy" id="1423726"/>
    <lineage>
        <taxon>Bacteria</taxon>
        <taxon>Bacillati</taxon>
        <taxon>Bacillota</taxon>
        <taxon>Bacilli</taxon>
        <taxon>Lactobacillales</taxon>
        <taxon>Lactobacillaceae</taxon>
        <taxon>Loigolactobacillus</taxon>
    </lineage>
</organism>
<dbReference type="EMBL" id="AZDA01000001">
    <property type="protein sequence ID" value="KRK41009.1"/>
    <property type="molecule type" value="Genomic_DNA"/>
</dbReference>
<dbReference type="PANTHER" id="PTHR44688">
    <property type="entry name" value="DNA-BINDING TRANSCRIPTIONAL ACTIVATOR DEVR_DOSR"/>
    <property type="match status" value="1"/>
</dbReference>
<evidence type="ECO:0000313" key="5">
    <source>
        <dbReference type="EMBL" id="KRK41009.1"/>
    </source>
</evidence>
<evidence type="ECO:0000256" key="2">
    <source>
        <dbReference type="ARBA" id="ARBA00023125"/>
    </source>
</evidence>
<gene>
    <name evidence="5" type="ORF">FC07_GL001707</name>
</gene>
<evidence type="ECO:0000259" key="4">
    <source>
        <dbReference type="PROSITE" id="PS50043"/>
    </source>
</evidence>
<keyword evidence="3" id="KW-0804">Transcription</keyword>
<dbReference type="InterPro" id="IPR000792">
    <property type="entry name" value="Tscrpt_reg_LuxR_C"/>
</dbReference>
<dbReference type="AlphaFoldDB" id="A0A0R1HAK6"/>
<dbReference type="GO" id="GO:0045892">
    <property type="term" value="P:negative regulation of DNA-templated transcription"/>
    <property type="evidence" value="ECO:0007669"/>
    <property type="project" value="UniProtKB-ARBA"/>
</dbReference>
<dbReference type="Gene3D" id="1.10.10.10">
    <property type="entry name" value="Winged helix-like DNA-binding domain superfamily/Winged helix DNA-binding domain"/>
    <property type="match status" value="1"/>
</dbReference>